<comment type="subcellular location">
    <subcellularLocation>
        <location evidence="1">Membrane</location>
        <topology evidence="1">Multi-pass membrane protein</topology>
    </subcellularLocation>
</comment>
<dbReference type="EMBL" id="MGDI01000005">
    <property type="protein sequence ID" value="OGL54884.1"/>
    <property type="molecule type" value="Genomic_DNA"/>
</dbReference>
<feature type="transmembrane region" description="Helical" evidence="5">
    <location>
        <begin position="47"/>
        <end position="71"/>
    </location>
</feature>
<dbReference type="AlphaFoldDB" id="A0A1F7SNV5"/>
<accession>A0A1F7SNV5</accession>
<comment type="caution">
    <text evidence="7">The sequence shown here is derived from an EMBL/GenBank/DDBJ whole genome shotgun (WGS) entry which is preliminary data.</text>
</comment>
<dbReference type="GO" id="GO:0005886">
    <property type="term" value="C:plasma membrane"/>
    <property type="evidence" value="ECO:0007669"/>
    <property type="project" value="TreeGrafter"/>
</dbReference>
<dbReference type="UniPathway" id="UPA00895"/>
<dbReference type="InterPro" id="IPR051907">
    <property type="entry name" value="DoxX-like_oxidoreductase"/>
</dbReference>
<reference evidence="7 8" key="1">
    <citation type="journal article" date="2016" name="Nat. Commun.">
        <title>Thousands of microbial genomes shed light on interconnected biogeochemical processes in an aquifer system.</title>
        <authorList>
            <person name="Anantharaman K."/>
            <person name="Brown C.T."/>
            <person name="Hug L.A."/>
            <person name="Sharon I."/>
            <person name="Castelle C.J."/>
            <person name="Probst A.J."/>
            <person name="Thomas B.C."/>
            <person name="Singh A."/>
            <person name="Wilkins M.J."/>
            <person name="Karaoz U."/>
            <person name="Brodie E.L."/>
            <person name="Williams K.H."/>
            <person name="Hubbard S.S."/>
            <person name="Banfield J.F."/>
        </authorList>
    </citation>
    <scope>NUCLEOTIDE SEQUENCE [LARGE SCALE GENOMIC DNA]</scope>
</reference>
<evidence type="ECO:0000256" key="5">
    <source>
        <dbReference type="SAM" id="Phobius"/>
    </source>
</evidence>
<dbReference type="PANTHER" id="PTHR33452:SF1">
    <property type="entry name" value="INNER MEMBRANE PROTEIN YPHA-RELATED"/>
    <property type="match status" value="1"/>
</dbReference>
<proteinExistence type="predicted"/>
<keyword evidence="3 5" id="KW-1133">Transmembrane helix</keyword>
<dbReference type="InterPro" id="IPR009908">
    <property type="entry name" value="Methylamine_util_MauE"/>
</dbReference>
<feature type="transmembrane region" description="Helical" evidence="5">
    <location>
        <begin position="78"/>
        <end position="98"/>
    </location>
</feature>
<dbReference type="Pfam" id="PF07291">
    <property type="entry name" value="MauE"/>
    <property type="match status" value="1"/>
</dbReference>
<name>A0A1F7SNV5_9BACT</name>
<dbReference type="STRING" id="1817883.A3G31_02060"/>
<protein>
    <recommendedName>
        <fullName evidence="6">Methylamine utilisation protein MauE domain-containing protein</fullName>
    </recommendedName>
</protein>
<evidence type="ECO:0000256" key="1">
    <source>
        <dbReference type="ARBA" id="ARBA00004141"/>
    </source>
</evidence>
<gene>
    <name evidence="7" type="ORF">A3G31_02060</name>
</gene>
<evidence type="ECO:0000259" key="6">
    <source>
        <dbReference type="Pfam" id="PF07291"/>
    </source>
</evidence>
<feature type="transmembrane region" description="Helical" evidence="5">
    <location>
        <begin position="126"/>
        <end position="145"/>
    </location>
</feature>
<organism evidence="7 8">
    <name type="scientific">Candidatus Schekmanbacteria bacterium RIFCSPLOWO2_12_FULL_38_15</name>
    <dbReference type="NCBI Taxonomy" id="1817883"/>
    <lineage>
        <taxon>Bacteria</taxon>
        <taxon>Candidatus Schekmaniibacteriota</taxon>
    </lineage>
</organism>
<evidence type="ECO:0000256" key="3">
    <source>
        <dbReference type="ARBA" id="ARBA00022989"/>
    </source>
</evidence>
<evidence type="ECO:0000313" key="8">
    <source>
        <dbReference type="Proteomes" id="UP000178082"/>
    </source>
</evidence>
<keyword evidence="2 5" id="KW-0812">Transmembrane</keyword>
<evidence type="ECO:0000313" key="7">
    <source>
        <dbReference type="EMBL" id="OGL54884.1"/>
    </source>
</evidence>
<dbReference type="GO" id="GO:0030416">
    <property type="term" value="P:methylamine metabolic process"/>
    <property type="evidence" value="ECO:0007669"/>
    <property type="project" value="InterPro"/>
</dbReference>
<evidence type="ECO:0000256" key="2">
    <source>
        <dbReference type="ARBA" id="ARBA00022692"/>
    </source>
</evidence>
<dbReference type="PANTHER" id="PTHR33452">
    <property type="entry name" value="OXIDOREDUCTASE CATD-RELATED"/>
    <property type="match status" value="1"/>
</dbReference>
<feature type="domain" description="Methylamine utilisation protein MauE" evidence="6">
    <location>
        <begin position="8"/>
        <end position="133"/>
    </location>
</feature>
<sequence>MLKLISNKYLTLIFRLALGVIFLIASFDKIVSPADFASSIRNYRILPFYFVNIMAIIMPWLELFCGIFLILGAFTRASALLISFMLVIFAIAIFSAIVRGLDIDCGCFKNGIMAGKAGWKKFFEDILMIIMGIQIFFSQSSFLSIEEILKNRKTKSP</sequence>
<keyword evidence="4 5" id="KW-0472">Membrane</keyword>
<feature type="transmembrane region" description="Helical" evidence="5">
    <location>
        <begin position="9"/>
        <end position="27"/>
    </location>
</feature>
<evidence type="ECO:0000256" key="4">
    <source>
        <dbReference type="ARBA" id="ARBA00023136"/>
    </source>
</evidence>
<dbReference type="Proteomes" id="UP000178082">
    <property type="component" value="Unassembled WGS sequence"/>
</dbReference>